<dbReference type="InterPro" id="IPR036849">
    <property type="entry name" value="Enolase-like_C_sf"/>
</dbReference>
<feature type="binding site" evidence="6">
    <location>
        <position position="201"/>
    </location>
    <ligand>
        <name>Mg(2+)</name>
        <dbReference type="ChEBI" id="CHEBI:18420"/>
    </ligand>
</feature>
<evidence type="ECO:0000256" key="5">
    <source>
        <dbReference type="PIRSR" id="PIRSR634603-1"/>
    </source>
</evidence>
<evidence type="ECO:0000256" key="6">
    <source>
        <dbReference type="PIRSR" id="PIRSR634603-3"/>
    </source>
</evidence>
<dbReference type="Gene3D" id="3.20.20.120">
    <property type="entry name" value="Enolase-like C-terminal domain"/>
    <property type="match status" value="1"/>
</dbReference>
<dbReference type="Pfam" id="PF13378">
    <property type="entry name" value="MR_MLE_C"/>
    <property type="match status" value="1"/>
</dbReference>
<evidence type="ECO:0000256" key="1">
    <source>
        <dbReference type="ARBA" id="ARBA00008031"/>
    </source>
</evidence>
<organism evidence="9 10">
    <name type="scientific">Agrobacterium tumefaciens</name>
    <dbReference type="NCBI Taxonomy" id="358"/>
    <lineage>
        <taxon>Bacteria</taxon>
        <taxon>Pseudomonadati</taxon>
        <taxon>Pseudomonadota</taxon>
        <taxon>Alphaproteobacteria</taxon>
        <taxon>Hyphomicrobiales</taxon>
        <taxon>Rhizobiaceae</taxon>
        <taxon>Rhizobium/Agrobacterium group</taxon>
        <taxon>Agrobacterium</taxon>
        <taxon>Agrobacterium tumefaciens complex</taxon>
    </lineage>
</organism>
<dbReference type="Gene3D" id="3.30.390.10">
    <property type="entry name" value="Enolase-like, N-terminal domain"/>
    <property type="match status" value="1"/>
</dbReference>
<evidence type="ECO:0000256" key="3">
    <source>
        <dbReference type="ARBA" id="ARBA00022842"/>
    </source>
</evidence>
<dbReference type="GO" id="GO:0016855">
    <property type="term" value="F:racemase and epimerase activity, acting on amino acids and derivatives"/>
    <property type="evidence" value="ECO:0007669"/>
    <property type="project" value="UniProtKB-UniRule"/>
</dbReference>
<keyword evidence="3 6" id="KW-0460">Magnesium</keyword>
<comment type="cofactor">
    <cofactor evidence="6 7">
        <name>Mg(2+)</name>
        <dbReference type="ChEBI" id="CHEBI:18420"/>
    </cofactor>
    <text evidence="6 7">Binds 1 Mg(2+) ion per subunit.</text>
</comment>
<feature type="domain" description="Mandelate racemase/muconate lactonizing enzyme C-terminal" evidence="8">
    <location>
        <begin position="131"/>
        <end position="222"/>
    </location>
</feature>
<feature type="binding site" evidence="6">
    <location>
        <position position="175"/>
    </location>
    <ligand>
        <name>Mg(2+)</name>
        <dbReference type="ChEBI" id="CHEBI:18420"/>
    </ligand>
</feature>
<proteinExistence type="inferred from homology"/>
<evidence type="ECO:0000256" key="4">
    <source>
        <dbReference type="ARBA" id="ARBA00023235"/>
    </source>
</evidence>
<dbReference type="EC" id="5.1.1.-" evidence="7"/>
<reference evidence="9 10" key="1">
    <citation type="submission" date="2014-12" db="EMBL/GenBank/DDBJ databases">
        <title>16Stimator: statistical estimation of ribosomal gene copy numbers from draft genome assemblies.</title>
        <authorList>
            <person name="Perisin M.A."/>
            <person name="Vetter M."/>
            <person name="Gilbert J.A."/>
            <person name="Bergelson J."/>
        </authorList>
    </citation>
    <scope>NUCLEOTIDE SEQUENCE [LARGE SCALE GENOMIC DNA]</scope>
    <source>
        <strain evidence="9 10">MEJ076</strain>
    </source>
</reference>
<keyword evidence="2 6" id="KW-0479">Metal-binding</keyword>
<evidence type="ECO:0000256" key="7">
    <source>
        <dbReference type="RuleBase" id="RU366006"/>
    </source>
</evidence>
<dbReference type="AlphaFoldDB" id="A0A0D0JUI9"/>
<dbReference type="SUPFAM" id="SSF51604">
    <property type="entry name" value="Enolase C-terminal domain-like"/>
    <property type="match status" value="1"/>
</dbReference>
<feature type="binding site" evidence="6">
    <location>
        <position position="224"/>
    </location>
    <ligand>
        <name>Mg(2+)</name>
        <dbReference type="ChEBI" id="CHEBI:18420"/>
    </ligand>
</feature>
<dbReference type="OrthoDB" id="9782675at2"/>
<dbReference type="SFLD" id="SFLDF00010">
    <property type="entry name" value="dipeptide_epimerase"/>
    <property type="match status" value="1"/>
</dbReference>
<dbReference type="SFLD" id="SFLDG00180">
    <property type="entry name" value="muconate_cycloisomerase"/>
    <property type="match status" value="1"/>
</dbReference>
<dbReference type="NCBIfam" id="NF042940">
    <property type="entry name" value="racemase_DgcA"/>
    <property type="match status" value="1"/>
</dbReference>
<dbReference type="CDD" id="cd03319">
    <property type="entry name" value="L-Ala-DL-Glu_epimerase"/>
    <property type="match status" value="1"/>
</dbReference>
<dbReference type="SUPFAM" id="SSF54826">
    <property type="entry name" value="Enolase N-terminal domain-like"/>
    <property type="match status" value="1"/>
</dbReference>
<dbReference type="EMBL" id="JXQV01000030">
    <property type="protein sequence ID" value="KIP99180.1"/>
    <property type="molecule type" value="Genomic_DNA"/>
</dbReference>
<accession>A0A0D0JUI9</accession>
<comment type="caution">
    <text evidence="9">The sequence shown here is derived from an EMBL/GenBank/DDBJ whole genome shotgun (WGS) entry which is preliminary data.</text>
</comment>
<comment type="similarity">
    <text evidence="1 7">Belongs to the mandelate racemase/muconate lactonizing enzyme family.</text>
</comment>
<gene>
    <name evidence="9" type="ORF">RU07_21265</name>
</gene>
<dbReference type="InterPro" id="IPR034603">
    <property type="entry name" value="Dipeptide_epimerase"/>
</dbReference>
<evidence type="ECO:0000256" key="2">
    <source>
        <dbReference type="ARBA" id="ARBA00022723"/>
    </source>
</evidence>
<dbReference type="InterPro" id="IPR013341">
    <property type="entry name" value="Mandelate_racemase_N_dom"/>
</dbReference>
<keyword evidence="4 7" id="KW-0413">Isomerase</keyword>
<dbReference type="InterPro" id="IPR029065">
    <property type="entry name" value="Enolase_C-like"/>
</dbReference>
<evidence type="ECO:0000313" key="10">
    <source>
        <dbReference type="Proteomes" id="UP000035017"/>
    </source>
</evidence>
<name>A0A0D0JUI9_AGRTU</name>
<dbReference type="PANTHER" id="PTHR48080:SF3">
    <property type="entry name" value="ENOLASE SUPERFAMILY MEMBER DDB_G0284701"/>
    <property type="match status" value="1"/>
</dbReference>
<protein>
    <recommendedName>
        <fullName evidence="7">Dipeptide epimerase</fullName>
        <ecNumber evidence="7">5.1.1.-</ecNumber>
    </recommendedName>
</protein>
<sequence>MSRYLEATAEAFPVAGSFTISRGSRTEVVVVACTITENGFIGRGECVPYARYGESVEGVLADLNAVSGAISSGIDRIELQRLMKPGAARNAVDCASWDLEAKQSGKSVSASLLSVEPQAIITAFTISLGDADTMAAKAAENASRPLLKIKTGTEDDASRLRAVRAAAPHASIIVDANEGWTEHNIEHHLSVAEELDIALIEQPLPVGKDSILSRIKRRVPICADESVHHTDDLASLRDRYDAINIKLDKTGGLTEALAMKQEAERLGYTIMVGCMLGTSLGMAPALMLAQDTAFADLDGPLLLARDRVPGLRYEGSFVFPPEPELWG</sequence>
<evidence type="ECO:0000313" key="9">
    <source>
        <dbReference type="EMBL" id="KIP99180.1"/>
    </source>
</evidence>
<dbReference type="InterPro" id="IPR034593">
    <property type="entry name" value="DgoD-like"/>
</dbReference>
<feature type="active site" description="Proton acceptor; specific for (S)-substrate epimerization" evidence="5">
    <location>
        <position position="246"/>
    </location>
</feature>
<feature type="active site" description="Proton acceptor; specific for (R)-substrate epimerization" evidence="5">
    <location>
        <position position="150"/>
    </location>
</feature>
<dbReference type="InterPro" id="IPR013342">
    <property type="entry name" value="Mandelate_racemase_C"/>
</dbReference>
<dbReference type="GO" id="GO:0046872">
    <property type="term" value="F:metal ion binding"/>
    <property type="evidence" value="ECO:0007669"/>
    <property type="project" value="UniProtKB-KW"/>
</dbReference>
<evidence type="ECO:0000259" key="8">
    <source>
        <dbReference type="SMART" id="SM00922"/>
    </source>
</evidence>
<dbReference type="Proteomes" id="UP000035017">
    <property type="component" value="Unassembled WGS sequence"/>
</dbReference>
<dbReference type="PANTHER" id="PTHR48080">
    <property type="entry name" value="D-GALACTONATE DEHYDRATASE-RELATED"/>
    <property type="match status" value="1"/>
</dbReference>
<dbReference type="SMART" id="SM00922">
    <property type="entry name" value="MR_MLE"/>
    <property type="match status" value="1"/>
</dbReference>
<dbReference type="Pfam" id="PF02746">
    <property type="entry name" value="MR_MLE_N"/>
    <property type="match status" value="1"/>
</dbReference>
<dbReference type="InterPro" id="IPR029017">
    <property type="entry name" value="Enolase-like_N"/>
</dbReference>
<dbReference type="SFLD" id="SFLDS00001">
    <property type="entry name" value="Enolase"/>
    <property type="match status" value="1"/>
</dbReference>